<name>A0A0C2Y6F0_HEBCY</name>
<evidence type="ECO:0000256" key="7">
    <source>
        <dbReference type="SAM" id="Phobius"/>
    </source>
</evidence>
<feature type="region of interest" description="Disordered" evidence="6">
    <location>
        <begin position="62"/>
        <end position="97"/>
    </location>
</feature>
<feature type="compositionally biased region" description="Basic and acidic residues" evidence="6">
    <location>
        <begin position="62"/>
        <end position="71"/>
    </location>
</feature>
<protein>
    <recommendedName>
        <fullName evidence="10">DUF747-domain-containing protein</fullName>
    </recommendedName>
</protein>
<feature type="transmembrane region" description="Helical" evidence="7">
    <location>
        <begin position="505"/>
        <end position="528"/>
    </location>
</feature>
<feature type="transmembrane region" description="Helical" evidence="7">
    <location>
        <begin position="428"/>
        <end position="446"/>
    </location>
</feature>
<dbReference type="Proteomes" id="UP000053424">
    <property type="component" value="Unassembled WGS sequence"/>
</dbReference>
<comment type="subcellular location">
    <subcellularLocation>
        <location evidence="1">Membrane</location>
        <topology evidence="1">Multi-pass membrane protein</topology>
    </subcellularLocation>
</comment>
<dbReference type="HOGENOM" id="CLU_003655_1_2_1"/>
<dbReference type="InterPro" id="IPR008010">
    <property type="entry name" value="Tatp1"/>
</dbReference>
<comment type="similarity">
    <text evidence="2">Belongs to the TAPT1 family.</text>
</comment>
<dbReference type="GO" id="GO:0005789">
    <property type="term" value="C:endoplasmic reticulum membrane"/>
    <property type="evidence" value="ECO:0007669"/>
    <property type="project" value="TreeGrafter"/>
</dbReference>
<keyword evidence="5 7" id="KW-0472">Membrane</keyword>
<reference evidence="8 9" key="1">
    <citation type="submission" date="2014-04" db="EMBL/GenBank/DDBJ databases">
        <authorList>
            <consortium name="DOE Joint Genome Institute"/>
            <person name="Kuo A."/>
            <person name="Gay G."/>
            <person name="Dore J."/>
            <person name="Kohler A."/>
            <person name="Nagy L.G."/>
            <person name="Floudas D."/>
            <person name="Copeland A."/>
            <person name="Barry K.W."/>
            <person name="Cichocki N."/>
            <person name="Veneault-Fourrey C."/>
            <person name="LaButti K."/>
            <person name="Lindquist E.A."/>
            <person name="Lipzen A."/>
            <person name="Lundell T."/>
            <person name="Morin E."/>
            <person name="Murat C."/>
            <person name="Sun H."/>
            <person name="Tunlid A."/>
            <person name="Henrissat B."/>
            <person name="Grigoriev I.V."/>
            <person name="Hibbett D.S."/>
            <person name="Martin F."/>
            <person name="Nordberg H.P."/>
            <person name="Cantor M.N."/>
            <person name="Hua S.X."/>
        </authorList>
    </citation>
    <scope>NUCLEOTIDE SEQUENCE [LARGE SCALE GENOMIC DNA]</scope>
    <source>
        <strain evidence="9">h7</strain>
    </source>
</reference>
<feature type="transmembrane region" description="Helical" evidence="7">
    <location>
        <begin position="232"/>
        <end position="249"/>
    </location>
</feature>
<evidence type="ECO:0000256" key="5">
    <source>
        <dbReference type="ARBA" id="ARBA00023136"/>
    </source>
</evidence>
<organism evidence="8 9">
    <name type="scientific">Hebeloma cylindrosporum</name>
    <dbReference type="NCBI Taxonomy" id="76867"/>
    <lineage>
        <taxon>Eukaryota</taxon>
        <taxon>Fungi</taxon>
        <taxon>Dikarya</taxon>
        <taxon>Basidiomycota</taxon>
        <taxon>Agaricomycotina</taxon>
        <taxon>Agaricomycetes</taxon>
        <taxon>Agaricomycetidae</taxon>
        <taxon>Agaricales</taxon>
        <taxon>Agaricineae</taxon>
        <taxon>Hymenogastraceae</taxon>
        <taxon>Hebeloma</taxon>
    </lineage>
</organism>
<feature type="region of interest" description="Disordered" evidence="6">
    <location>
        <begin position="1"/>
        <end position="45"/>
    </location>
</feature>
<feature type="transmembrane region" description="Helical" evidence="7">
    <location>
        <begin position="548"/>
        <end position="577"/>
    </location>
</feature>
<reference evidence="9" key="2">
    <citation type="submission" date="2015-01" db="EMBL/GenBank/DDBJ databases">
        <title>Evolutionary Origins and Diversification of the Mycorrhizal Mutualists.</title>
        <authorList>
            <consortium name="DOE Joint Genome Institute"/>
            <consortium name="Mycorrhizal Genomics Consortium"/>
            <person name="Kohler A."/>
            <person name="Kuo A."/>
            <person name="Nagy L.G."/>
            <person name="Floudas D."/>
            <person name="Copeland A."/>
            <person name="Barry K.W."/>
            <person name="Cichocki N."/>
            <person name="Veneault-Fourrey C."/>
            <person name="LaButti K."/>
            <person name="Lindquist E.A."/>
            <person name="Lipzen A."/>
            <person name="Lundell T."/>
            <person name="Morin E."/>
            <person name="Murat C."/>
            <person name="Riley R."/>
            <person name="Ohm R."/>
            <person name="Sun H."/>
            <person name="Tunlid A."/>
            <person name="Henrissat B."/>
            <person name="Grigoriev I.V."/>
            <person name="Hibbett D.S."/>
            <person name="Martin F."/>
        </authorList>
    </citation>
    <scope>NUCLEOTIDE SEQUENCE [LARGE SCALE GENOMIC DNA]</scope>
    <source>
        <strain evidence="9">h7</strain>
    </source>
</reference>
<evidence type="ECO:0000256" key="1">
    <source>
        <dbReference type="ARBA" id="ARBA00004141"/>
    </source>
</evidence>
<evidence type="ECO:0000313" key="9">
    <source>
        <dbReference type="Proteomes" id="UP000053424"/>
    </source>
</evidence>
<accession>A0A0C2Y6F0</accession>
<feature type="transmembrane region" description="Helical" evidence="7">
    <location>
        <begin position="182"/>
        <end position="212"/>
    </location>
</feature>
<evidence type="ECO:0000313" key="8">
    <source>
        <dbReference type="EMBL" id="KIM45443.1"/>
    </source>
</evidence>
<proteinExistence type="inferred from homology"/>
<evidence type="ECO:0000256" key="6">
    <source>
        <dbReference type="SAM" id="MobiDB-lite"/>
    </source>
</evidence>
<gene>
    <name evidence="8" type="ORF">M413DRAFT_65939</name>
</gene>
<dbReference type="OrthoDB" id="29023at2759"/>
<evidence type="ECO:0000256" key="2">
    <source>
        <dbReference type="ARBA" id="ARBA00008803"/>
    </source>
</evidence>
<dbReference type="PANTHER" id="PTHR13317:SF4">
    <property type="entry name" value="TRANSMEMBRANE ANTERIOR POSTERIOR TRANSFORMATION PROTEIN 1 HOMOLOG"/>
    <property type="match status" value="1"/>
</dbReference>
<feature type="compositionally biased region" description="Polar residues" evidence="6">
    <location>
        <begin position="29"/>
        <end position="39"/>
    </location>
</feature>
<evidence type="ECO:0008006" key="10">
    <source>
        <dbReference type="Google" id="ProtNLM"/>
    </source>
</evidence>
<feature type="compositionally biased region" description="Basic residues" evidence="6">
    <location>
        <begin position="7"/>
        <end position="16"/>
    </location>
</feature>
<sequence>MPTQQLRRPRKLRRRVSSAEIGWPRGSPKSLNSAPSTIRNRSRRTSLSPSLRTAFIYRPHLADGSDYDDHQPLSLSDIGRPRGRSTSPTRSIFEQRPLPTAYASLPPTPIQPSRPFSPPTPVSPTTLVFEGPTSQPDPYSVPFSLWDYLREELLATDFDSHQELKWERVSNFLSMPLAMEKIIGFGFILCFDSFLYTFTILPIRFLLAVVPFLANIFRPSAPPLPPSQKADLLRALLLVASLLILNPLTDASKIYHSIRGQDTIKLYVIFNALEIGDRLCASIGQDILDCLFSRSTLEPLSRRRPVSSHTFRPFLFFFLALAYNVAHALVMVYQLISLNVAINSYDHALLTLLVSNQFVEIKGSVFKKFEKDSLFQITCADIVERFTLALMLSIVAFRNLIELSGSEFDFTGGFVLPKSFGWVRGNNVLWTISYPVLTVMMSEMLVDWLKHAFITKFNHIRPTVYERYIDVLCRDLSSMSAVGRRGARKHSYVDQSPLVARRLGFASLPLAALAILVGSQSIGLMFSSSSDFASPWTWTIRSLSNAEIMHYMTWAVMGVLFWLCFVVIKIIIGVNLVGYATRRRAGMEEREAADVVNDFGRDPIGEGKEEQQYNKKLKTLLDSDRDDVPHTAEMGENKAGDLGKKKGRVKLDDLTRYTMVKRIW</sequence>
<evidence type="ECO:0000256" key="3">
    <source>
        <dbReference type="ARBA" id="ARBA00022692"/>
    </source>
</evidence>
<evidence type="ECO:0000256" key="4">
    <source>
        <dbReference type="ARBA" id="ARBA00022989"/>
    </source>
</evidence>
<keyword evidence="4 7" id="KW-1133">Transmembrane helix</keyword>
<dbReference type="EMBL" id="KN831772">
    <property type="protein sequence ID" value="KIM45443.1"/>
    <property type="molecule type" value="Genomic_DNA"/>
</dbReference>
<dbReference type="STRING" id="686832.A0A0C2Y6F0"/>
<dbReference type="Pfam" id="PF05346">
    <property type="entry name" value="DUF747"/>
    <property type="match status" value="1"/>
</dbReference>
<feature type="transmembrane region" description="Helical" evidence="7">
    <location>
        <begin position="314"/>
        <end position="336"/>
    </location>
</feature>
<keyword evidence="3 7" id="KW-0812">Transmembrane</keyword>
<dbReference type="PANTHER" id="PTHR13317">
    <property type="entry name" value="TRANSMEMBRANE ANTERIOR POSTERIOR TRANSFORMATION PROTEIN 1 HOMOLOG"/>
    <property type="match status" value="1"/>
</dbReference>
<dbReference type="AlphaFoldDB" id="A0A0C2Y6F0"/>
<keyword evidence="9" id="KW-1185">Reference proteome</keyword>